<dbReference type="PROSITE" id="PS50928">
    <property type="entry name" value="ABC_TM1"/>
    <property type="match status" value="1"/>
</dbReference>
<evidence type="ECO:0000256" key="3">
    <source>
        <dbReference type="ARBA" id="ARBA00022692"/>
    </source>
</evidence>
<evidence type="ECO:0000259" key="7">
    <source>
        <dbReference type="PROSITE" id="PS50928"/>
    </source>
</evidence>
<accession>A0A7Z2VPP1</accession>
<feature type="transmembrane region" description="Helical" evidence="6">
    <location>
        <begin position="20"/>
        <end position="45"/>
    </location>
</feature>
<feature type="domain" description="ABC transmembrane type-1" evidence="7">
    <location>
        <begin position="79"/>
        <end position="294"/>
    </location>
</feature>
<keyword evidence="9" id="KW-1185">Reference proteome</keyword>
<dbReference type="AlphaFoldDB" id="A0A7Z2VPP1"/>
<comment type="subcellular location">
    <subcellularLocation>
        <location evidence="6">Cell membrane</location>
        <topology evidence="6">Multi-pass membrane protein</topology>
    </subcellularLocation>
    <subcellularLocation>
        <location evidence="1">Membrane</location>
        <topology evidence="1">Multi-pass membrane protein</topology>
    </subcellularLocation>
</comment>
<keyword evidence="2 6" id="KW-0813">Transport</keyword>
<keyword evidence="4 6" id="KW-1133">Transmembrane helix</keyword>
<feature type="transmembrane region" description="Helical" evidence="6">
    <location>
        <begin position="83"/>
        <end position="104"/>
    </location>
</feature>
<sequence>MNATYRKPFLKRMNDSKYLLLLFLPTALYYLIFEYGPMFGIVVAFKDYNTFAGVWASDWVGLKYFRIFLFENPDFLKLLRNTFLIGVYSLVWGFPAPIVLALFLNELRSNIFKRVVQTVSYLPHFISNVIIVSMIVMFLSPDGGLINKLIGLFGEEPIYFLSKSEMFRTIFVSSGIWQGVGWGTIIYLAALTSVDPHLYEAAELDGAGRWKKMIHVSLPGIVPIIIILLILNIGGLLGTGFEKVFLLYNPMLYETADIFSTYTYRVGLLQGNFSYATAIGVFNGVVGFVLIVLTNYIARKTRETSLW</sequence>
<evidence type="ECO:0000313" key="9">
    <source>
        <dbReference type="Proteomes" id="UP000502248"/>
    </source>
</evidence>
<dbReference type="Gene3D" id="1.10.3720.10">
    <property type="entry name" value="MetI-like"/>
    <property type="match status" value="1"/>
</dbReference>
<dbReference type="PANTHER" id="PTHR43496">
    <property type="entry name" value="PROTEIN LPLB"/>
    <property type="match status" value="1"/>
</dbReference>
<evidence type="ECO:0000313" key="8">
    <source>
        <dbReference type="EMBL" id="QJD86893.1"/>
    </source>
</evidence>
<dbReference type="GO" id="GO:0055085">
    <property type="term" value="P:transmembrane transport"/>
    <property type="evidence" value="ECO:0007669"/>
    <property type="project" value="InterPro"/>
</dbReference>
<evidence type="ECO:0000256" key="5">
    <source>
        <dbReference type="ARBA" id="ARBA00023136"/>
    </source>
</evidence>
<evidence type="ECO:0000256" key="2">
    <source>
        <dbReference type="ARBA" id="ARBA00022448"/>
    </source>
</evidence>
<dbReference type="Proteomes" id="UP000502248">
    <property type="component" value="Chromosome"/>
</dbReference>
<comment type="similarity">
    <text evidence="6">Belongs to the binding-protein-dependent transport system permease family.</text>
</comment>
<dbReference type="InterPro" id="IPR035906">
    <property type="entry name" value="MetI-like_sf"/>
</dbReference>
<evidence type="ECO:0000256" key="1">
    <source>
        <dbReference type="ARBA" id="ARBA00004141"/>
    </source>
</evidence>
<name>A0A7Z2VPP1_9BACL</name>
<evidence type="ECO:0000256" key="4">
    <source>
        <dbReference type="ARBA" id="ARBA00022989"/>
    </source>
</evidence>
<protein>
    <submittedName>
        <fullName evidence="8">Sugar ABC transporter permease</fullName>
    </submittedName>
</protein>
<gene>
    <name evidence="8" type="ORF">HH215_29460</name>
</gene>
<dbReference type="EMBL" id="CP051680">
    <property type="protein sequence ID" value="QJD86893.1"/>
    <property type="molecule type" value="Genomic_DNA"/>
</dbReference>
<keyword evidence="5 6" id="KW-0472">Membrane</keyword>
<dbReference type="SUPFAM" id="SSF161098">
    <property type="entry name" value="MetI-like"/>
    <property type="match status" value="1"/>
</dbReference>
<dbReference type="CDD" id="cd06261">
    <property type="entry name" value="TM_PBP2"/>
    <property type="match status" value="1"/>
</dbReference>
<keyword evidence="3 6" id="KW-0812">Transmembrane</keyword>
<organism evidence="8 9">
    <name type="scientific">Cohnella herbarum</name>
    <dbReference type="NCBI Taxonomy" id="2728023"/>
    <lineage>
        <taxon>Bacteria</taxon>
        <taxon>Bacillati</taxon>
        <taxon>Bacillota</taxon>
        <taxon>Bacilli</taxon>
        <taxon>Bacillales</taxon>
        <taxon>Paenibacillaceae</taxon>
        <taxon>Cohnella</taxon>
    </lineage>
</organism>
<evidence type="ECO:0000256" key="6">
    <source>
        <dbReference type="RuleBase" id="RU363032"/>
    </source>
</evidence>
<dbReference type="InterPro" id="IPR000515">
    <property type="entry name" value="MetI-like"/>
</dbReference>
<feature type="transmembrane region" description="Helical" evidence="6">
    <location>
        <begin position="125"/>
        <end position="146"/>
    </location>
</feature>
<feature type="transmembrane region" description="Helical" evidence="6">
    <location>
        <begin position="166"/>
        <end position="190"/>
    </location>
</feature>
<dbReference type="PANTHER" id="PTHR43496:SF1">
    <property type="entry name" value="POLYGALACTURONAN_RHAMNOGALACTURONAN TRANSPORT SYSTEM PERMEASE PROTEIN YTEP"/>
    <property type="match status" value="1"/>
</dbReference>
<proteinExistence type="inferred from homology"/>
<reference evidence="8 9" key="1">
    <citation type="submission" date="2020-04" db="EMBL/GenBank/DDBJ databases">
        <title>Genome sequencing of novel species.</title>
        <authorList>
            <person name="Heo J."/>
            <person name="Kim S.-J."/>
            <person name="Kim J.-S."/>
            <person name="Hong S.-B."/>
            <person name="Kwon S.-W."/>
        </authorList>
    </citation>
    <scope>NUCLEOTIDE SEQUENCE [LARGE SCALE GENOMIC DNA]</scope>
    <source>
        <strain evidence="8 9">MFER-1</strain>
    </source>
</reference>
<feature type="transmembrane region" description="Helical" evidence="6">
    <location>
        <begin position="273"/>
        <end position="298"/>
    </location>
</feature>
<feature type="transmembrane region" description="Helical" evidence="6">
    <location>
        <begin position="218"/>
        <end position="241"/>
    </location>
</feature>
<dbReference type="GO" id="GO:0005886">
    <property type="term" value="C:plasma membrane"/>
    <property type="evidence" value="ECO:0007669"/>
    <property type="project" value="UniProtKB-SubCell"/>
</dbReference>
<dbReference type="Pfam" id="PF00528">
    <property type="entry name" value="BPD_transp_1"/>
    <property type="match status" value="1"/>
</dbReference>
<dbReference type="KEGG" id="cheb:HH215_29460"/>